<keyword evidence="1" id="KW-1185">Reference proteome</keyword>
<evidence type="ECO:0000313" key="1">
    <source>
        <dbReference type="Proteomes" id="UP000887577"/>
    </source>
</evidence>
<protein>
    <submittedName>
        <fullName evidence="2">Uncharacterized protein</fullName>
    </submittedName>
</protein>
<dbReference type="InterPro" id="IPR006954">
    <property type="entry name" value="Mlt-10-like"/>
</dbReference>
<dbReference type="WBParaSite" id="PSU_v2.g7773.t1">
    <property type="protein sequence ID" value="PSU_v2.g7773.t1"/>
    <property type="gene ID" value="PSU_v2.g7773"/>
</dbReference>
<dbReference type="Proteomes" id="UP000887577">
    <property type="component" value="Unplaced"/>
</dbReference>
<dbReference type="Pfam" id="PF04870">
    <property type="entry name" value="Moulting_cycle"/>
    <property type="match status" value="1"/>
</dbReference>
<reference evidence="2" key="1">
    <citation type="submission" date="2022-11" db="UniProtKB">
        <authorList>
            <consortium name="WormBaseParasite"/>
        </authorList>
    </citation>
    <scope>IDENTIFICATION</scope>
</reference>
<dbReference type="AlphaFoldDB" id="A0A914Z7B0"/>
<dbReference type="PANTHER" id="PTHR21523">
    <property type="match status" value="1"/>
</dbReference>
<dbReference type="PANTHER" id="PTHR21523:SF46">
    <property type="entry name" value="MLT-TEN (MLT-10) RELATED"/>
    <property type="match status" value="1"/>
</dbReference>
<organism evidence="1 2">
    <name type="scientific">Panagrolaimus superbus</name>
    <dbReference type="NCBI Taxonomy" id="310955"/>
    <lineage>
        <taxon>Eukaryota</taxon>
        <taxon>Metazoa</taxon>
        <taxon>Ecdysozoa</taxon>
        <taxon>Nematoda</taxon>
        <taxon>Chromadorea</taxon>
        <taxon>Rhabditida</taxon>
        <taxon>Tylenchina</taxon>
        <taxon>Panagrolaimomorpha</taxon>
        <taxon>Panagrolaimoidea</taxon>
        <taxon>Panagrolaimidae</taxon>
        <taxon>Panagrolaimus</taxon>
    </lineage>
</organism>
<evidence type="ECO:0000313" key="2">
    <source>
        <dbReference type="WBParaSite" id="PSU_v2.g7773.t1"/>
    </source>
</evidence>
<name>A0A914Z7B0_9BILA</name>
<accession>A0A914Z7B0</accession>
<proteinExistence type="predicted"/>
<sequence length="595" mass="67648">MDRTLSLPPDVKNIITTVPDPIIRQKSHIKSIVVYNSPLKSKQPYRLQLLKVKAERLIAEKKLKNKLLALKQKSVLQQRQRLKRSPYRLFNEGEKEYDNYLTKNPIKSMAQMESLVLTKPKTPIQTLTRALTNLVRTIDPPRNGKIEPWGNSYKKLLNLNNSLKDQYQRRSYRRRMLDFVTNSKGSFQSNKRRVSDEFRHLLPEKGLPKLFKNALSLADTIHQHTNSTKFTFLSPKFGSIVKQDKYASNRFLSPNILPFYKDDSAILPIPEVLEATGMSKDDENAVMELVMEASGANNMVQDIVRILNETDIATFAPDIDGVSNIILNAFQKFSKGLHPRQKRQLKQRHYTFIKAEQLREFVGKNGSVLVGSFALYLMDILGLYNTSDYPIDIDDYSTWSEVKKKRVVMNAIRAIAAAPNDFDVENMVNYHLNPSLKEKHRRYKRQGIELELEADVLSPYMFAPLYQEPQILGPIILSPGIFSPPVMSPAVLSPCILSPQFMSPLIFSPYILSPNILSASAFLPYILSPYCLSPNILQPYLFTPLILSPHIMCPDIMSPTLLSGIILNPFAFSPAVKTTSFLAIEVLSPSAFSKK</sequence>